<evidence type="ECO:0000256" key="6">
    <source>
        <dbReference type="ARBA" id="ARBA00022982"/>
    </source>
</evidence>
<organism evidence="10">
    <name type="scientific">Aplanochytrium stocchinoi</name>
    <dbReference type="NCBI Taxonomy" id="215587"/>
    <lineage>
        <taxon>Eukaryota</taxon>
        <taxon>Sar</taxon>
        <taxon>Stramenopiles</taxon>
        <taxon>Bigyra</taxon>
        <taxon>Labyrinthulomycetes</taxon>
        <taxon>Thraustochytrida</taxon>
        <taxon>Thraustochytriidae</taxon>
        <taxon>Aplanochytrium</taxon>
    </lineage>
</organism>
<dbReference type="GO" id="GO:0006979">
    <property type="term" value="P:response to oxidative stress"/>
    <property type="evidence" value="ECO:0007669"/>
    <property type="project" value="TreeGrafter"/>
</dbReference>
<dbReference type="CDD" id="cd20266">
    <property type="entry name" value="Complex1_LYR_NDUFA6_LYRM6"/>
    <property type="match status" value="1"/>
</dbReference>
<dbReference type="InterPro" id="IPR016488">
    <property type="entry name" value="NADH_Ub_cplx-1_asu_su-6"/>
</dbReference>
<evidence type="ECO:0000256" key="7">
    <source>
        <dbReference type="ARBA" id="ARBA00023128"/>
    </source>
</evidence>
<comment type="similarity">
    <text evidence="2">Belongs to the complex I LYR family.</text>
</comment>
<dbReference type="PANTHER" id="PTHR12964">
    <property type="entry name" value="NADH-UBIQUINONE OXIDOREDUCTASE B14 SUBUNIT"/>
    <property type="match status" value="1"/>
</dbReference>
<reference evidence="10" key="1">
    <citation type="submission" date="2021-01" db="EMBL/GenBank/DDBJ databases">
        <authorList>
            <person name="Corre E."/>
            <person name="Pelletier E."/>
            <person name="Niang G."/>
            <person name="Scheremetjew M."/>
            <person name="Finn R."/>
            <person name="Kale V."/>
            <person name="Holt S."/>
            <person name="Cochrane G."/>
            <person name="Meng A."/>
            <person name="Brown T."/>
            <person name="Cohen L."/>
        </authorList>
    </citation>
    <scope>NUCLEOTIDE SEQUENCE</scope>
    <source>
        <strain evidence="10">GSBS06</strain>
    </source>
</reference>
<dbReference type="InterPro" id="IPR045299">
    <property type="entry name" value="Complex1_LYR_NDUFA6_LYRM6"/>
</dbReference>
<dbReference type="EMBL" id="HBIN01004820">
    <property type="protein sequence ID" value="CAE0433111.1"/>
    <property type="molecule type" value="Transcribed_RNA"/>
</dbReference>
<keyword evidence="7" id="KW-0496">Mitochondrion</keyword>
<dbReference type="Pfam" id="PF05347">
    <property type="entry name" value="Complex1_LYR"/>
    <property type="match status" value="1"/>
</dbReference>
<evidence type="ECO:0000256" key="5">
    <source>
        <dbReference type="ARBA" id="ARBA00022792"/>
    </source>
</evidence>
<evidence type="ECO:0000259" key="9">
    <source>
        <dbReference type="Pfam" id="PF05347"/>
    </source>
</evidence>
<proteinExistence type="inferred from homology"/>
<dbReference type="GO" id="GO:0045271">
    <property type="term" value="C:respiratory chain complex I"/>
    <property type="evidence" value="ECO:0007669"/>
    <property type="project" value="InterPro"/>
</dbReference>
<feature type="domain" description="Complex 1 LYR protein" evidence="9">
    <location>
        <begin position="41"/>
        <end position="102"/>
    </location>
</feature>
<keyword evidence="4" id="KW-0679">Respiratory chain</keyword>
<evidence type="ECO:0000256" key="1">
    <source>
        <dbReference type="ARBA" id="ARBA00004443"/>
    </source>
</evidence>
<dbReference type="InterPro" id="IPR008011">
    <property type="entry name" value="Complex1_LYR_dom"/>
</dbReference>
<sequence>MQTLFNTHKYLQYKIYFIDLLLAYTCTYNINKTIKMALAPQVVNLYKRVCRQIPRICAVYDLDMTEAQVRRQTRKLFDKYNYVTDPKMVSILLEEGNQHLQECVEQWKQKSHLHRLLGHDELPKLRLAEYNGESDFLKDFYEKQ</sequence>
<evidence type="ECO:0000313" key="10">
    <source>
        <dbReference type="EMBL" id="CAE0433111.1"/>
    </source>
</evidence>
<keyword evidence="8" id="KW-0472">Membrane</keyword>
<gene>
    <name evidence="10" type="ORF">ASTO00021_LOCUS3430</name>
</gene>
<name>A0A7S3LNU3_9STRA</name>
<dbReference type="GO" id="GO:0005743">
    <property type="term" value="C:mitochondrial inner membrane"/>
    <property type="evidence" value="ECO:0007669"/>
    <property type="project" value="UniProtKB-SubCell"/>
</dbReference>
<accession>A0A7S3LNU3</accession>
<evidence type="ECO:0000256" key="3">
    <source>
        <dbReference type="ARBA" id="ARBA00022448"/>
    </source>
</evidence>
<evidence type="ECO:0000256" key="4">
    <source>
        <dbReference type="ARBA" id="ARBA00022660"/>
    </source>
</evidence>
<comment type="subcellular location">
    <subcellularLocation>
        <location evidence="1">Mitochondrion inner membrane</location>
        <topology evidence="1">Peripheral membrane protein</topology>
        <orientation evidence="1">Matrix side</orientation>
    </subcellularLocation>
</comment>
<dbReference type="PANTHER" id="PTHR12964:SF0">
    <property type="entry name" value="NADH DEHYDROGENASE [UBIQUINONE] 1 ALPHA SUBCOMPLEX SUBUNIT 6"/>
    <property type="match status" value="1"/>
</dbReference>
<protein>
    <recommendedName>
        <fullName evidence="9">Complex 1 LYR protein domain-containing protein</fullName>
    </recommendedName>
</protein>
<keyword evidence="5" id="KW-0999">Mitochondrion inner membrane</keyword>
<keyword evidence="3" id="KW-0813">Transport</keyword>
<dbReference type="AlphaFoldDB" id="A0A7S3LNU3"/>
<evidence type="ECO:0000256" key="2">
    <source>
        <dbReference type="ARBA" id="ARBA00009508"/>
    </source>
</evidence>
<keyword evidence="6" id="KW-0249">Electron transport</keyword>
<evidence type="ECO:0000256" key="8">
    <source>
        <dbReference type="ARBA" id="ARBA00023136"/>
    </source>
</evidence>